<dbReference type="PANTHER" id="PTHR16356">
    <property type="entry name" value="TRANSMEMBRANE AND COILED-COIL DOMAIN-CONTAINING PROTEIN 6 TMCO6"/>
    <property type="match status" value="1"/>
</dbReference>
<gene>
    <name evidence="2" type="ORF">DSTB1V02_LOCUS4810</name>
</gene>
<name>A0A7R8XBT3_9CRUS</name>
<dbReference type="SUPFAM" id="SSF48371">
    <property type="entry name" value="ARM repeat"/>
    <property type="match status" value="1"/>
</dbReference>
<dbReference type="Proteomes" id="UP000677054">
    <property type="component" value="Unassembled WGS sequence"/>
</dbReference>
<evidence type="ECO:0000313" key="2">
    <source>
        <dbReference type="EMBL" id="CAD7244928.1"/>
    </source>
</evidence>
<dbReference type="InterPro" id="IPR016024">
    <property type="entry name" value="ARM-type_fold"/>
</dbReference>
<organism evidence="2">
    <name type="scientific">Darwinula stevensoni</name>
    <dbReference type="NCBI Taxonomy" id="69355"/>
    <lineage>
        <taxon>Eukaryota</taxon>
        <taxon>Metazoa</taxon>
        <taxon>Ecdysozoa</taxon>
        <taxon>Arthropoda</taxon>
        <taxon>Crustacea</taxon>
        <taxon>Oligostraca</taxon>
        <taxon>Ostracoda</taxon>
        <taxon>Podocopa</taxon>
        <taxon>Podocopida</taxon>
        <taxon>Darwinulocopina</taxon>
        <taxon>Darwinuloidea</taxon>
        <taxon>Darwinulidae</taxon>
        <taxon>Darwinula</taxon>
    </lineage>
</organism>
<dbReference type="OrthoDB" id="21522at2759"/>
<keyword evidence="3" id="KW-1185">Reference proteome</keyword>
<dbReference type="EMBL" id="CAJPEV010000740">
    <property type="protein sequence ID" value="CAG0888123.1"/>
    <property type="molecule type" value="Genomic_DNA"/>
</dbReference>
<feature type="region of interest" description="Disordered" evidence="1">
    <location>
        <begin position="1"/>
        <end position="29"/>
    </location>
</feature>
<evidence type="ECO:0000313" key="3">
    <source>
        <dbReference type="Proteomes" id="UP000677054"/>
    </source>
</evidence>
<dbReference type="Gene3D" id="1.25.10.10">
    <property type="entry name" value="Leucine-rich Repeat Variant"/>
    <property type="match status" value="1"/>
</dbReference>
<sequence length="227" mass="24783">MEVEDSGRDLRERIRSQVEDSRSSQREGLRATKRPFLSEVVEGLTLLSSEELKSLALSLKNKISLVEGLTVVTHFVQVTREALQRISASASLSQKHIDAVLSVDAALPTLIGYLSGDDAGMQLESAACITNLVCGNHKSTIRVARAAGPYLLLYAHSSHSHTLQVQCFWAVGNISRDCDKCCRLLSQQGFQSAITSSLPLVSIQEEEGDDSLCYPSLCPIRLSSQCF</sequence>
<evidence type="ECO:0000256" key="1">
    <source>
        <dbReference type="SAM" id="MobiDB-lite"/>
    </source>
</evidence>
<dbReference type="InterPro" id="IPR011989">
    <property type="entry name" value="ARM-like"/>
</dbReference>
<accession>A0A7R8XBT3</accession>
<proteinExistence type="predicted"/>
<dbReference type="AlphaFoldDB" id="A0A7R8XBT3"/>
<dbReference type="EMBL" id="LR900257">
    <property type="protein sequence ID" value="CAD7244928.1"/>
    <property type="molecule type" value="Genomic_DNA"/>
</dbReference>
<dbReference type="PANTHER" id="PTHR16356:SF1">
    <property type="entry name" value="TRANSMEMBRANE AND COILED-COIL DOMAIN-CONTAINING PROTEIN 6"/>
    <property type="match status" value="1"/>
</dbReference>
<protein>
    <submittedName>
        <fullName evidence="2">Uncharacterized protein</fullName>
    </submittedName>
</protein>
<reference evidence="2" key="1">
    <citation type="submission" date="2020-11" db="EMBL/GenBank/DDBJ databases">
        <authorList>
            <person name="Tran Van P."/>
        </authorList>
    </citation>
    <scope>NUCLEOTIDE SEQUENCE</scope>
</reference>